<dbReference type="Pfam" id="PF02698">
    <property type="entry name" value="DUF218"/>
    <property type="match status" value="1"/>
</dbReference>
<dbReference type="Proteomes" id="UP000289257">
    <property type="component" value="Unassembled WGS sequence"/>
</dbReference>
<gene>
    <name evidence="2" type="ORF">EOT05_00195</name>
</gene>
<comment type="caution">
    <text evidence="2">The sequence shown here is derived from an EMBL/GenBank/DDBJ whole genome shotgun (WGS) entry which is preliminary data.</text>
</comment>
<dbReference type="PANTHER" id="PTHR30336:SF20">
    <property type="entry name" value="DUF218 DOMAIN-CONTAINING PROTEIN"/>
    <property type="match status" value="1"/>
</dbReference>
<accession>A0A4Q0AGA4</accession>
<reference evidence="2" key="1">
    <citation type="submission" date="2019-01" db="EMBL/GenBank/DDBJ databases">
        <title>Genomic signatures and co-occurrence patterns of the ultra-small Saccharimodia (Patescibacteria phylum) suggest a symbiotic lifestyle.</title>
        <authorList>
            <person name="Lemos L."/>
            <person name="Medeiros J."/>
            <person name="Andreote F."/>
            <person name="Fernandes G."/>
            <person name="Varani A."/>
            <person name="Oliveira G."/>
            <person name="Pylro V."/>
        </authorList>
    </citation>
    <scope>NUCLEOTIDE SEQUENCE [LARGE SCALE GENOMIC DNA]</scope>
    <source>
        <strain evidence="2">AMD02</strain>
    </source>
</reference>
<keyword evidence="3" id="KW-1185">Reference proteome</keyword>
<name>A0A4Q0AGA4_9BACT</name>
<dbReference type="InterPro" id="IPR051599">
    <property type="entry name" value="Cell_Envelope_Assoc"/>
</dbReference>
<organism evidence="2 3">
    <name type="scientific">Candidatus Microsaccharimonas sossegonensis</name>
    <dbReference type="NCBI Taxonomy" id="2506948"/>
    <lineage>
        <taxon>Bacteria</taxon>
        <taxon>Candidatus Saccharimonadota</taxon>
        <taxon>Candidatus Saccharimonadia</taxon>
        <taxon>Candidatus Saccharimonadales</taxon>
        <taxon>Candidatus Saccharimonadaceae</taxon>
        <taxon>Candidatus Microsaccharimonas</taxon>
    </lineage>
</organism>
<dbReference type="AlphaFoldDB" id="A0A4Q0AGA4"/>
<evidence type="ECO:0000259" key="1">
    <source>
        <dbReference type="Pfam" id="PF02698"/>
    </source>
</evidence>
<evidence type="ECO:0000313" key="2">
    <source>
        <dbReference type="EMBL" id="RWZ78181.1"/>
    </source>
</evidence>
<sequence length="202" mass="21788">MIKWFFIVPAVVAAIIGAISFYLQPNDFIGCGDKPATGTAQCVKADAIVVVSGGDTIARTDEGIKLLQNGWANSIVFSGAAQDKSGPSNAATMRQRALSAGVPAASIYVEERSATTAENALNTSAILANNNFNNVILVTSGYHQRRSELAFKKENTKITVLNHPLLQDKDWSFWWWLSPRGWWLAGGELVKIAIFYLGGASP</sequence>
<feature type="domain" description="DUF218" evidence="1">
    <location>
        <begin position="46"/>
        <end position="165"/>
    </location>
</feature>
<dbReference type="InterPro" id="IPR014729">
    <property type="entry name" value="Rossmann-like_a/b/a_fold"/>
</dbReference>
<dbReference type="CDD" id="cd06259">
    <property type="entry name" value="YdcF-like"/>
    <property type="match status" value="1"/>
</dbReference>
<dbReference type="GO" id="GO:0005886">
    <property type="term" value="C:plasma membrane"/>
    <property type="evidence" value="ECO:0007669"/>
    <property type="project" value="TreeGrafter"/>
</dbReference>
<dbReference type="Gene3D" id="3.40.50.620">
    <property type="entry name" value="HUPs"/>
    <property type="match status" value="1"/>
</dbReference>
<protein>
    <submittedName>
        <fullName evidence="2">YdcF family protein</fullName>
    </submittedName>
</protein>
<dbReference type="EMBL" id="SCKX01000001">
    <property type="protein sequence ID" value="RWZ78181.1"/>
    <property type="molecule type" value="Genomic_DNA"/>
</dbReference>
<evidence type="ECO:0000313" key="3">
    <source>
        <dbReference type="Proteomes" id="UP000289257"/>
    </source>
</evidence>
<dbReference type="InterPro" id="IPR003848">
    <property type="entry name" value="DUF218"/>
</dbReference>
<dbReference type="PANTHER" id="PTHR30336">
    <property type="entry name" value="INNER MEMBRANE PROTEIN, PROBABLE PERMEASE"/>
    <property type="match status" value="1"/>
</dbReference>
<proteinExistence type="predicted"/>